<evidence type="ECO:0000313" key="2">
    <source>
        <dbReference type="EMBL" id="KAK3776852.1"/>
    </source>
</evidence>
<proteinExistence type="predicted"/>
<sequence>MTPSLRQVDCSGYNSKEHSSRLGESEPDLVMVAGPVDLSPCSVLDPATYCSETVRVASVRFTGANYMSPDHFSQSRMSRIAI</sequence>
<feature type="region of interest" description="Disordered" evidence="1">
    <location>
        <begin position="1"/>
        <end position="27"/>
    </location>
</feature>
<feature type="compositionally biased region" description="Basic and acidic residues" evidence="1">
    <location>
        <begin position="15"/>
        <end position="24"/>
    </location>
</feature>
<gene>
    <name evidence="2" type="ORF">RRG08_024626</name>
</gene>
<dbReference type="AlphaFoldDB" id="A0AAE1DNH5"/>
<evidence type="ECO:0000313" key="3">
    <source>
        <dbReference type="Proteomes" id="UP001283361"/>
    </source>
</evidence>
<evidence type="ECO:0000256" key="1">
    <source>
        <dbReference type="SAM" id="MobiDB-lite"/>
    </source>
</evidence>
<keyword evidence="3" id="KW-1185">Reference proteome</keyword>
<reference evidence="2" key="1">
    <citation type="journal article" date="2023" name="G3 (Bethesda)">
        <title>A reference genome for the long-term kleptoplast-retaining sea slug Elysia crispata morphotype clarki.</title>
        <authorList>
            <person name="Eastman K.E."/>
            <person name="Pendleton A.L."/>
            <person name="Shaikh M.A."/>
            <person name="Suttiyut T."/>
            <person name="Ogas R."/>
            <person name="Tomko P."/>
            <person name="Gavelis G."/>
            <person name="Widhalm J.R."/>
            <person name="Wisecaver J.H."/>
        </authorList>
    </citation>
    <scope>NUCLEOTIDE SEQUENCE</scope>
    <source>
        <strain evidence="2">ECLA1</strain>
    </source>
</reference>
<dbReference type="EMBL" id="JAWDGP010003173">
    <property type="protein sequence ID" value="KAK3776852.1"/>
    <property type="molecule type" value="Genomic_DNA"/>
</dbReference>
<protein>
    <submittedName>
        <fullName evidence="2">Uncharacterized protein</fullName>
    </submittedName>
</protein>
<comment type="caution">
    <text evidence="2">The sequence shown here is derived from an EMBL/GenBank/DDBJ whole genome shotgun (WGS) entry which is preliminary data.</text>
</comment>
<dbReference type="Proteomes" id="UP001283361">
    <property type="component" value="Unassembled WGS sequence"/>
</dbReference>
<accession>A0AAE1DNH5</accession>
<name>A0AAE1DNH5_9GAST</name>
<organism evidence="2 3">
    <name type="scientific">Elysia crispata</name>
    <name type="common">lettuce slug</name>
    <dbReference type="NCBI Taxonomy" id="231223"/>
    <lineage>
        <taxon>Eukaryota</taxon>
        <taxon>Metazoa</taxon>
        <taxon>Spiralia</taxon>
        <taxon>Lophotrochozoa</taxon>
        <taxon>Mollusca</taxon>
        <taxon>Gastropoda</taxon>
        <taxon>Heterobranchia</taxon>
        <taxon>Euthyneura</taxon>
        <taxon>Panpulmonata</taxon>
        <taxon>Sacoglossa</taxon>
        <taxon>Placobranchoidea</taxon>
        <taxon>Plakobranchidae</taxon>
        <taxon>Elysia</taxon>
    </lineage>
</organism>